<dbReference type="EMBL" id="LJIG01009324">
    <property type="protein sequence ID" value="KRT83307.1"/>
    <property type="molecule type" value="Genomic_DNA"/>
</dbReference>
<sequence>MLTLNVLECGRRGINAETLIIHGEDANDWPWHSVVYLLENGEWVASCGGTLVSEDVVLTAAHCIWKRSPPHMKFAFAKYYSAFDQIDDFVQIRSAEKIFTRPEYQDYRSNYGSDIGVVVLSEPVELSTYVKPACLDWKWSNAPVHLSENQLGTIVGMGLIENDQKATRLQVLEQPVVPPTVCIRNQSRDFKKYVAYTTFCAGWANGSSVCNGDSGGGIFFRDVSDPDRWILQGIVSVS</sequence>
<dbReference type="InterPro" id="IPR009003">
    <property type="entry name" value="Peptidase_S1_PA"/>
</dbReference>
<keyword evidence="3" id="KW-0732">Signal</keyword>
<accession>A0A0T6B7X6</accession>
<evidence type="ECO:0000256" key="4">
    <source>
        <dbReference type="ARBA" id="ARBA00023157"/>
    </source>
</evidence>
<dbReference type="FunFam" id="2.40.10.10:FF:000068">
    <property type="entry name" value="transmembrane protease serine 2"/>
    <property type="match status" value="1"/>
</dbReference>
<dbReference type="PRINTS" id="PR00722">
    <property type="entry name" value="CHYMOTRYPSIN"/>
</dbReference>
<feature type="domain" description="Peptidase S1" evidence="6">
    <location>
        <begin position="20"/>
        <end position="238"/>
    </location>
</feature>
<keyword evidence="4" id="KW-1015">Disulfide bond</keyword>
<feature type="non-terminal residue" evidence="7">
    <location>
        <position position="238"/>
    </location>
</feature>
<dbReference type="InterPro" id="IPR018114">
    <property type="entry name" value="TRYPSIN_HIS"/>
</dbReference>
<keyword evidence="5" id="KW-0325">Glycoprotein</keyword>
<organism evidence="7 8">
    <name type="scientific">Oryctes borbonicus</name>
    <dbReference type="NCBI Taxonomy" id="1629725"/>
    <lineage>
        <taxon>Eukaryota</taxon>
        <taxon>Metazoa</taxon>
        <taxon>Ecdysozoa</taxon>
        <taxon>Arthropoda</taxon>
        <taxon>Hexapoda</taxon>
        <taxon>Insecta</taxon>
        <taxon>Pterygota</taxon>
        <taxon>Neoptera</taxon>
        <taxon>Endopterygota</taxon>
        <taxon>Coleoptera</taxon>
        <taxon>Polyphaga</taxon>
        <taxon>Scarabaeiformia</taxon>
        <taxon>Scarabaeidae</taxon>
        <taxon>Dynastinae</taxon>
        <taxon>Oryctes</taxon>
    </lineage>
</organism>
<protein>
    <submittedName>
        <fullName evidence="7">Trypsin</fullName>
    </submittedName>
</protein>
<dbReference type="CDD" id="cd00190">
    <property type="entry name" value="Tryp_SPc"/>
    <property type="match status" value="1"/>
</dbReference>
<dbReference type="Proteomes" id="UP000051574">
    <property type="component" value="Unassembled WGS sequence"/>
</dbReference>
<dbReference type="PANTHER" id="PTHR24252">
    <property type="entry name" value="ACROSIN-RELATED"/>
    <property type="match status" value="1"/>
</dbReference>
<dbReference type="FunFam" id="2.40.10.10:FF:000054">
    <property type="entry name" value="Complement C1r subcomponent"/>
    <property type="match status" value="1"/>
</dbReference>
<keyword evidence="8" id="KW-1185">Reference proteome</keyword>
<evidence type="ECO:0000256" key="1">
    <source>
        <dbReference type="ARBA" id="ARBA00004613"/>
    </source>
</evidence>
<evidence type="ECO:0000313" key="7">
    <source>
        <dbReference type="EMBL" id="KRT83307.1"/>
    </source>
</evidence>
<proteinExistence type="predicted"/>
<dbReference type="PROSITE" id="PS00134">
    <property type="entry name" value="TRYPSIN_HIS"/>
    <property type="match status" value="1"/>
</dbReference>
<dbReference type="GO" id="GO:0004252">
    <property type="term" value="F:serine-type endopeptidase activity"/>
    <property type="evidence" value="ECO:0007669"/>
    <property type="project" value="InterPro"/>
</dbReference>
<comment type="subcellular location">
    <subcellularLocation>
        <location evidence="1">Secreted</location>
    </subcellularLocation>
</comment>
<evidence type="ECO:0000313" key="8">
    <source>
        <dbReference type="Proteomes" id="UP000051574"/>
    </source>
</evidence>
<dbReference type="GO" id="GO:0005576">
    <property type="term" value="C:extracellular region"/>
    <property type="evidence" value="ECO:0007669"/>
    <property type="project" value="UniProtKB-SubCell"/>
</dbReference>
<reference evidence="7 8" key="1">
    <citation type="submission" date="2015-09" db="EMBL/GenBank/DDBJ databases">
        <title>Draft genome of the scarab beetle Oryctes borbonicus.</title>
        <authorList>
            <person name="Meyer J.M."/>
            <person name="Markov G.V."/>
            <person name="Baskaran P."/>
            <person name="Herrmann M."/>
            <person name="Sommer R.J."/>
            <person name="Roedelsperger C."/>
        </authorList>
    </citation>
    <scope>NUCLEOTIDE SEQUENCE [LARGE SCALE GENOMIC DNA]</scope>
    <source>
        <strain evidence="7">OB123</strain>
        <tissue evidence="7">Whole animal</tissue>
    </source>
</reference>
<dbReference type="OrthoDB" id="6147874at2759"/>
<evidence type="ECO:0000256" key="3">
    <source>
        <dbReference type="ARBA" id="ARBA00022729"/>
    </source>
</evidence>
<keyword evidence="2" id="KW-0964">Secreted</keyword>
<evidence type="ECO:0000256" key="2">
    <source>
        <dbReference type="ARBA" id="ARBA00022525"/>
    </source>
</evidence>
<dbReference type="SUPFAM" id="SSF50494">
    <property type="entry name" value="Trypsin-like serine proteases"/>
    <property type="match status" value="1"/>
</dbReference>
<dbReference type="InterPro" id="IPR043504">
    <property type="entry name" value="Peptidase_S1_PA_chymotrypsin"/>
</dbReference>
<dbReference type="PANTHER" id="PTHR24252:SF7">
    <property type="entry name" value="HYALIN"/>
    <property type="match status" value="1"/>
</dbReference>
<dbReference type="Pfam" id="PF00089">
    <property type="entry name" value="Trypsin"/>
    <property type="match status" value="1"/>
</dbReference>
<comment type="caution">
    <text evidence="7">The sequence shown here is derived from an EMBL/GenBank/DDBJ whole genome shotgun (WGS) entry which is preliminary data.</text>
</comment>
<evidence type="ECO:0000256" key="5">
    <source>
        <dbReference type="ARBA" id="ARBA00023180"/>
    </source>
</evidence>
<dbReference type="InterPro" id="IPR001314">
    <property type="entry name" value="Peptidase_S1A"/>
</dbReference>
<dbReference type="GO" id="GO:0006508">
    <property type="term" value="P:proteolysis"/>
    <property type="evidence" value="ECO:0007669"/>
    <property type="project" value="InterPro"/>
</dbReference>
<name>A0A0T6B7X6_9SCAR</name>
<evidence type="ECO:0000259" key="6">
    <source>
        <dbReference type="PROSITE" id="PS50240"/>
    </source>
</evidence>
<dbReference type="InterPro" id="IPR001254">
    <property type="entry name" value="Trypsin_dom"/>
</dbReference>
<dbReference type="Gene3D" id="2.40.10.10">
    <property type="entry name" value="Trypsin-like serine proteases"/>
    <property type="match status" value="1"/>
</dbReference>
<dbReference type="AlphaFoldDB" id="A0A0T6B7X6"/>
<dbReference type="PROSITE" id="PS50240">
    <property type="entry name" value="TRYPSIN_DOM"/>
    <property type="match status" value="1"/>
</dbReference>
<gene>
    <name evidence="7" type="ORF">AMK59_4404</name>
</gene>
<dbReference type="SMART" id="SM00020">
    <property type="entry name" value="Tryp_SPc"/>
    <property type="match status" value="1"/>
</dbReference>